<dbReference type="SUPFAM" id="SSF103473">
    <property type="entry name" value="MFS general substrate transporter"/>
    <property type="match status" value="1"/>
</dbReference>
<dbReference type="AlphaFoldDB" id="A0A915I839"/>
<reference evidence="7" key="1">
    <citation type="submission" date="2022-11" db="UniProtKB">
        <authorList>
            <consortium name="WormBaseParasite"/>
        </authorList>
    </citation>
    <scope>IDENTIFICATION</scope>
</reference>
<dbReference type="Gene3D" id="1.20.1250.20">
    <property type="entry name" value="MFS general substrate transporter like domains"/>
    <property type="match status" value="1"/>
</dbReference>
<feature type="transmembrane region" description="Helical" evidence="5">
    <location>
        <begin position="112"/>
        <end position="128"/>
    </location>
</feature>
<name>A0A915I839_ROMCU</name>
<dbReference type="WBParaSite" id="nRc.2.0.1.t09917-RA">
    <property type="protein sequence ID" value="nRc.2.0.1.t09917-RA"/>
    <property type="gene ID" value="nRc.2.0.1.g09917"/>
</dbReference>
<evidence type="ECO:0000256" key="5">
    <source>
        <dbReference type="SAM" id="Phobius"/>
    </source>
</evidence>
<protein>
    <submittedName>
        <fullName evidence="7">Uncharacterized protein</fullName>
    </submittedName>
</protein>
<feature type="transmembrane region" description="Helical" evidence="5">
    <location>
        <begin position="27"/>
        <end position="45"/>
    </location>
</feature>
<keyword evidence="2 5" id="KW-0812">Transmembrane</keyword>
<evidence type="ECO:0000256" key="1">
    <source>
        <dbReference type="ARBA" id="ARBA00004141"/>
    </source>
</evidence>
<proteinExistence type="predicted"/>
<dbReference type="InterPro" id="IPR036259">
    <property type="entry name" value="MFS_trans_sf"/>
</dbReference>
<comment type="subcellular location">
    <subcellularLocation>
        <location evidence="1">Membrane</location>
        <topology evidence="1">Multi-pass membrane protein</topology>
    </subcellularLocation>
</comment>
<dbReference type="Pfam" id="PF07690">
    <property type="entry name" value="MFS_1"/>
    <property type="match status" value="1"/>
</dbReference>
<feature type="transmembrane region" description="Helical" evidence="5">
    <location>
        <begin position="86"/>
        <end position="106"/>
    </location>
</feature>
<feature type="transmembrane region" description="Helical" evidence="5">
    <location>
        <begin position="51"/>
        <end position="74"/>
    </location>
</feature>
<evidence type="ECO:0000313" key="6">
    <source>
        <dbReference type="Proteomes" id="UP000887565"/>
    </source>
</evidence>
<keyword evidence="3 5" id="KW-1133">Transmembrane helix</keyword>
<sequence>MCIAEKQSSTLIRIVMSIVFSIGRKKTLIISLVILLLCEFCMSIVPWWPLFAVLFFCCGAAHPGIYVNAVVLAVEIVSPKYRLYASAYAGTLFSIGVMILGSLAWWIRHYQILLMSISLPITACLLYLW</sequence>
<dbReference type="InterPro" id="IPR011701">
    <property type="entry name" value="MFS"/>
</dbReference>
<keyword evidence="6" id="KW-1185">Reference proteome</keyword>
<dbReference type="GO" id="GO:0016020">
    <property type="term" value="C:membrane"/>
    <property type="evidence" value="ECO:0007669"/>
    <property type="project" value="UniProtKB-SubCell"/>
</dbReference>
<evidence type="ECO:0000313" key="7">
    <source>
        <dbReference type="WBParaSite" id="nRc.2.0.1.t09917-RA"/>
    </source>
</evidence>
<dbReference type="Proteomes" id="UP000887565">
    <property type="component" value="Unplaced"/>
</dbReference>
<accession>A0A915I839</accession>
<organism evidence="6 7">
    <name type="scientific">Romanomermis culicivorax</name>
    <name type="common">Nematode worm</name>
    <dbReference type="NCBI Taxonomy" id="13658"/>
    <lineage>
        <taxon>Eukaryota</taxon>
        <taxon>Metazoa</taxon>
        <taxon>Ecdysozoa</taxon>
        <taxon>Nematoda</taxon>
        <taxon>Enoplea</taxon>
        <taxon>Dorylaimia</taxon>
        <taxon>Mermithida</taxon>
        <taxon>Mermithoidea</taxon>
        <taxon>Mermithidae</taxon>
        <taxon>Romanomermis</taxon>
    </lineage>
</organism>
<keyword evidence="4 5" id="KW-0472">Membrane</keyword>
<dbReference type="PANTHER" id="PTHR24064">
    <property type="entry name" value="SOLUTE CARRIER FAMILY 22 MEMBER"/>
    <property type="match status" value="1"/>
</dbReference>
<evidence type="ECO:0000256" key="3">
    <source>
        <dbReference type="ARBA" id="ARBA00022989"/>
    </source>
</evidence>
<dbReference type="GO" id="GO:0022857">
    <property type="term" value="F:transmembrane transporter activity"/>
    <property type="evidence" value="ECO:0007669"/>
    <property type="project" value="InterPro"/>
</dbReference>
<evidence type="ECO:0000256" key="2">
    <source>
        <dbReference type="ARBA" id="ARBA00022692"/>
    </source>
</evidence>
<evidence type="ECO:0000256" key="4">
    <source>
        <dbReference type="ARBA" id="ARBA00023136"/>
    </source>
</evidence>